<keyword evidence="1" id="KW-0433">Leucine-rich repeat</keyword>
<reference evidence="4 5" key="1">
    <citation type="submission" date="2024-11" db="EMBL/GenBank/DDBJ databases">
        <title>Adaptive evolution of stress response genes in parasites aligns with host niche diversity.</title>
        <authorList>
            <person name="Hahn C."/>
            <person name="Resl P."/>
        </authorList>
    </citation>
    <scope>NUCLEOTIDE SEQUENCE [LARGE SCALE GENOMIC DNA]</scope>
    <source>
        <strain evidence="4">EGGRZ-B1_66</strain>
        <tissue evidence="4">Body</tissue>
    </source>
</reference>
<dbReference type="Proteomes" id="UP001626550">
    <property type="component" value="Unassembled WGS sequence"/>
</dbReference>
<evidence type="ECO:0000313" key="5">
    <source>
        <dbReference type="Proteomes" id="UP001626550"/>
    </source>
</evidence>
<evidence type="ECO:0000256" key="3">
    <source>
        <dbReference type="SAM" id="MobiDB-lite"/>
    </source>
</evidence>
<dbReference type="InterPro" id="IPR032675">
    <property type="entry name" value="LRR_dom_sf"/>
</dbReference>
<comment type="caution">
    <text evidence="4">The sequence shown here is derived from an EMBL/GenBank/DDBJ whole genome shotgun (WGS) entry which is preliminary data.</text>
</comment>
<dbReference type="SUPFAM" id="SSF52058">
    <property type="entry name" value="L domain-like"/>
    <property type="match status" value="1"/>
</dbReference>
<dbReference type="EMBL" id="JBJKFK010000474">
    <property type="protein sequence ID" value="KAL3316839.1"/>
    <property type="molecule type" value="Genomic_DNA"/>
</dbReference>
<feature type="region of interest" description="Disordered" evidence="3">
    <location>
        <begin position="1"/>
        <end position="21"/>
    </location>
</feature>
<name>A0ABD2QBA8_9PLAT</name>
<keyword evidence="5" id="KW-1185">Reference proteome</keyword>
<evidence type="ECO:0000256" key="1">
    <source>
        <dbReference type="ARBA" id="ARBA00022614"/>
    </source>
</evidence>
<accession>A0ABD2QBA8</accession>
<organism evidence="4 5">
    <name type="scientific">Cichlidogyrus casuarinus</name>
    <dbReference type="NCBI Taxonomy" id="1844966"/>
    <lineage>
        <taxon>Eukaryota</taxon>
        <taxon>Metazoa</taxon>
        <taxon>Spiralia</taxon>
        <taxon>Lophotrochozoa</taxon>
        <taxon>Platyhelminthes</taxon>
        <taxon>Monogenea</taxon>
        <taxon>Monopisthocotylea</taxon>
        <taxon>Dactylogyridea</taxon>
        <taxon>Ancyrocephalidae</taxon>
        <taxon>Cichlidogyrus</taxon>
    </lineage>
</organism>
<protein>
    <submittedName>
        <fullName evidence="4">Uncharacterized protein</fullName>
    </submittedName>
</protein>
<evidence type="ECO:0000313" key="4">
    <source>
        <dbReference type="EMBL" id="KAL3316839.1"/>
    </source>
</evidence>
<evidence type="ECO:0000256" key="2">
    <source>
        <dbReference type="ARBA" id="ARBA00022737"/>
    </source>
</evidence>
<feature type="compositionally biased region" description="Basic and acidic residues" evidence="3">
    <location>
        <begin position="12"/>
        <end position="21"/>
    </location>
</feature>
<dbReference type="PANTHER" id="PTHR48051">
    <property type="match status" value="1"/>
</dbReference>
<dbReference type="AlphaFoldDB" id="A0ABD2QBA8"/>
<proteinExistence type="predicted"/>
<gene>
    <name evidence="4" type="ORF">Ciccas_004504</name>
</gene>
<keyword evidence="2" id="KW-0677">Repeat</keyword>
<dbReference type="InterPro" id="IPR050216">
    <property type="entry name" value="LRR_domain-containing"/>
</dbReference>
<sequence>MDYENPLQLGKSGEKIEDNDARERRAQAIRELKDAELTRPIAIDLSGRELTDLPDDSFAKLDCVTQLFLYGNYFSVLPSSIATMRELRALMVQENHLVSFPSELAMLDKLEILDFRHNKIGSESMSCVYRLRNLKQVLASYNKIKAIDDEIANLNQLEYLILHRNGPKISISDQIGCLTKLRRVDFSHCTLENGLPDCKSLVPVSNENSLQPYVTVSRCRC</sequence>
<dbReference type="Gene3D" id="3.80.10.10">
    <property type="entry name" value="Ribonuclease Inhibitor"/>
    <property type="match status" value="1"/>
</dbReference>
<dbReference type="PANTHER" id="PTHR48051:SF1">
    <property type="entry name" value="RAS SUPPRESSOR PROTEIN 1"/>
    <property type="match status" value="1"/>
</dbReference>